<gene>
    <name evidence="1" type="ORF">H1Rhizo25914_000002</name>
</gene>
<name>A0A514CZW1_9VIRU</name>
<reference evidence="1" key="1">
    <citation type="submission" date="2019-05" db="EMBL/GenBank/DDBJ databases">
        <title>Metatranscriptomic reconstruction reveals RNA viruses with the potential to shape carbon cycling in soil.</title>
        <authorList>
            <person name="Starr E.P."/>
            <person name="Nuccio E."/>
            <person name="Pett-Ridge J."/>
            <person name="Banfield J.F."/>
            <person name="Firestone M.K."/>
        </authorList>
    </citation>
    <scope>NUCLEOTIDE SEQUENCE</scope>
    <source>
        <strain evidence="1">H1_Rhizo_25_scaffold_914</strain>
    </source>
</reference>
<evidence type="ECO:0000313" key="1">
    <source>
        <dbReference type="EMBL" id="QDH86898.1"/>
    </source>
</evidence>
<proteinExistence type="predicted"/>
<protein>
    <submittedName>
        <fullName evidence="1">Uncharacterized protein</fullName>
    </submittedName>
</protein>
<organism evidence="1">
    <name type="scientific">Leviviridae sp</name>
    <dbReference type="NCBI Taxonomy" id="2027243"/>
    <lineage>
        <taxon>Viruses</taxon>
        <taxon>Riboviria</taxon>
        <taxon>Orthornavirae</taxon>
        <taxon>Lenarviricota</taxon>
        <taxon>Leviviricetes</taxon>
        <taxon>Norzivirales</taxon>
        <taxon>Fiersviridae</taxon>
    </lineage>
</organism>
<sequence>MLASDLTLDKADGTDQIFRLVSTDQSGSRRIDIASTLSLPSTLTIKHSSSGKSPNIVDRHLVQVNKTIASAVGSVVVNANFTLTVPRDVAVTSTEVQDVISTLLDFLTDSTLTGYPSHANVDAILRGES</sequence>
<dbReference type="EMBL" id="MN033015">
    <property type="protein sequence ID" value="QDH86898.1"/>
    <property type="molecule type" value="Genomic_RNA"/>
</dbReference>
<dbReference type="Gene3D" id="2.40.160.220">
    <property type="match status" value="1"/>
</dbReference>
<accession>A0A514CZW1</accession>